<dbReference type="Pfam" id="PF05544">
    <property type="entry name" value="Pro_racemase"/>
    <property type="match status" value="1"/>
</dbReference>
<dbReference type="Gene3D" id="3.10.310.10">
    <property type="entry name" value="Diaminopimelate Epimerase, Chain A, domain 1"/>
    <property type="match status" value="2"/>
</dbReference>
<dbReference type="RefSeq" id="XP_007840763.1">
    <property type="nucleotide sequence ID" value="XM_007842572.1"/>
</dbReference>
<dbReference type="FunFam" id="3.10.310.10:FF:000003">
    <property type="entry name" value="Proline racemase"/>
    <property type="match status" value="1"/>
</dbReference>
<dbReference type="STRING" id="1229662.W3WJL9"/>
<comment type="catalytic activity">
    <reaction evidence="1">
        <text>trans-3-hydroxy-L-proline = 1-pyrroline-2-carboxylate + H2O</text>
        <dbReference type="Rhea" id="RHEA:10320"/>
        <dbReference type="ChEBI" id="CHEBI:15377"/>
        <dbReference type="ChEBI" id="CHEBI:39785"/>
        <dbReference type="ChEBI" id="CHEBI:57938"/>
        <dbReference type="EC" id="4.2.1.77"/>
    </reaction>
</comment>
<organism evidence="4 5">
    <name type="scientific">Pestalotiopsis fici (strain W106-1 / CGMCC3.15140)</name>
    <dbReference type="NCBI Taxonomy" id="1229662"/>
    <lineage>
        <taxon>Eukaryota</taxon>
        <taxon>Fungi</taxon>
        <taxon>Dikarya</taxon>
        <taxon>Ascomycota</taxon>
        <taxon>Pezizomycotina</taxon>
        <taxon>Sordariomycetes</taxon>
        <taxon>Xylariomycetidae</taxon>
        <taxon>Amphisphaeriales</taxon>
        <taxon>Sporocadaceae</taxon>
        <taxon>Pestalotiopsis</taxon>
    </lineage>
</organism>
<dbReference type="EMBL" id="KI912120">
    <property type="protein sequence ID" value="ETS74125.1"/>
    <property type="molecule type" value="Genomic_DNA"/>
</dbReference>
<name>W3WJL9_PESFW</name>
<dbReference type="EC" id="4.2.1.77" evidence="3"/>
<dbReference type="InParanoid" id="W3WJL9"/>
<keyword evidence="5" id="KW-1185">Reference proteome</keyword>
<dbReference type="OrthoDB" id="6409228at2759"/>
<dbReference type="HOGENOM" id="CLU_036729_0_1_1"/>
<dbReference type="PANTHER" id="PTHR33442">
    <property type="entry name" value="TRANS-3-HYDROXY-L-PROLINE DEHYDRATASE"/>
    <property type="match status" value="1"/>
</dbReference>
<evidence type="ECO:0000313" key="4">
    <source>
        <dbReference type="EMBL" id="ETS74125.1"/>
    </source>
</evidence>
<dbReference type="AlphaFoldDB" id="W3WJL9"/>
<dbReference type="OMA" id="SHVLWTG"/>
<dbReference type="InterPro" id="IPR008794">
    <property type="entry name" value="Pro_racemase_fam"/>
</dbReference>
<reference evidence="5" key="1">
    <citation type="journal article" date="2015" name="BMC Genomics">
        <title>Genomic and transcriptomic analysis of the endophytic fungus Pestalotiopsis fici reveals its lifestyle and high potential for synthesis of natural products.</title>
        <authorList>
            <person name="Wang X."/>
            <person name="Zhang X."/>
            <person name="Liu L."/>
            <person name="Xiang M."/>
            <person name="Wang W."/>
            <person name="Sun X."/>
            <person name="Che Y."/>
            <person name="Guo L."/>
            <person name="Liu G."/>
            <person name="Guo L."/>
            <person name="Wang C."/>
            <person name="Yin W.B."/>
            <person name="Stadler M."/>
            <person name="Zhang X."/>
            <person name="Liu X."/>
        </authorList>
    </citation>
    <scope>NUCLEOTIDE SEQUENCE [LARGE SCALE GENOMIC DNA]</scope>
    <source>
        <strain evidence="5">W106-1 / CGMCC3.15140</strain>
    </source>
</reference>
<dbReference type="SUPFAM" id="SSF54506">
    <property type="entry name" value="Diaminopimelate epimerase-like"/>
    <property type="match status" value="1"/>
</dbReference>
<evidence type="ECO:0000256" key="2">
    <source>
        <dbReference type="ARBA" id="ARBA00007529"/>
    </source>
</evidence>
<dbReference type="GO" id="GO:0050346">
    <property type="term" value="F:trans-L-3-hydroxyproline dehydratase activity"/>
    <property type="evidence" value="ECO:0007669"/>
    <property type="project" value="UniProtKB-EC"/>
</dbReference>
<accession>W3WJL9</accession>
<protein>
    <recommendedName>
        <fullName evidence="3">trans-L-3-hydroxyproline dehydratase</fullName>
        <ecNumber evidence="3">4.2.1.77</ecNumber>
    </recommendedName>
</protein>
<dbReference type="eggNOG" id="ENOG502QRPF">
    <property type="taxonomic scope" value="Eukaryota"/>
</dbReference>
<dbReference type="PANTHER" id="PTHR33442:SF1">
    <property type="entry name" value="TRANS-3-HYDROXY-L-PROLINE DEHYDRATASE"/>
    <property type="match status" value="1"/>
</dbReference>
<dbReference type="GeneID" id="19279004"/>
<proteinExistence type="inferred from homology"/>
<gene>
    <name evidence="4" type="ORF">PFICI_13991</name>
</gene>
<evidence type="ECO:0000256" key="1">
    <source>
        <dbReference type="ARBA" id="ARBA00001148"/>
    </source>
</evidence>
<dbReference type="KEGG" id="pfy:PFICI_13991"/>
<evidence type="ECO:0000313" key="5">
    <source>
        <dbReference type="Proteomes" id="UP000030651"/>
    </source>
</evidence>
<sequence>MDPSAMLPPGLPLIHCVEMHTSGEPTRIIYNGFPKLTGTLLEQRAQAQKEYSHLRRRIMLEPRGHDDMYGAILCRDTELTQSGEADMGVLFMHNEGFSTMCGHATIALGRFIVDNQFNTEILPSERSLRYDAETKTTLVRLHAPCGMVEIQVPSLGEGQRADTTRLVSFTSVKSFATGLNITIEISPEFRWPQLGQRTSVTADFSYGGAFYCLITPEELGFPAGLAEPNKSQMGFATTMLKAAANSRPELRKYFQHPDATELGFLYSIMLVERIGASSDDAQNSVGEETGLCFFANQQIDRSPTGGAVAARVALAHAQGHRNTGERWRYQSLLSRHHGGLGSFAGTIIDKGHLPAKDDGKEPISFVRVKVEGSAHYSGYHAFVSEDEDVIGRNGFSLIDMGL</sequence>
<evidence type="ECO:0000256" key="3">
    <source>
        <dbReference type="ARBA" id="ARBA00013105"/>
    </source>
</evidence>
<dbReference type="Proteomes" id="UP000030651">
    <property type="component" value="Unassembled WGS sequence"/>
</dbReference>
<dbReference type="SFLD" id="SFLDS00028">
    <property type="entry name" value="Proline_Racemase"/>
    <property type="match status" value="1"/>
</dbReference>
<comment type="similarity">
    <text evidence="2">Belongs to the proline racemase family.</text>
</comment>